<dbReference type="AlphaFoldDB" id="K1S0T9"/>
<proteinExistence type="predicted"/>
<comment type="caution">
    <text evidence="1">The sequence shown here is derived from an EMBL/GenBank/DDBJ whole genome shotgun (WGS) entry which is preliminary data.</text>
</comment>
<evidence type="ECO:0000313" key="1">
    <source>
        <dbReference type="EMBL" id="EKC48949.1"/>
    </source>
</evidence>
<accession>K1S0T9</accession>
<protein>
    <submittedName>
        <fullName evidence="1">Uncharacterized protein</fullName>
    </submittedName>
</protein>
<sequence>YTLYLRGSENGQKVDDKRVISSVSAA</sequence>
<reference evidence="1" key="1">
    <citation type="journal article" date="2013" name="Environ. Microbiol.">
        <title>Microbiota from the distal guts of lean and obese adolescents exhibit partial functional redundancy besides clear differences in community structure.</title>
        <authorList>
            <person name="Ferrer M."/>
            <person name="Ruiz A."/>
            <person name="Lanza F."/>
            <person name="Haange S.B."/>
            <person name="Oberbach A."/>
            <person name="Till H."/>
            <person name="Bargiela R."/>
            <person name="Campoy C."/>
            <person name="Segura M.T."/>
            <person name="Richter M."/>
            <person name="von Bergen M."/>
            <person name="Seifert J."/>
            <person name="Suarez A."/>
        </authorList>
    </citation>
    <scope>NUCLEOTIDE SEQUENCE</scope>
</reference>
<gene>
    <name evidence="1" type="ORF">LEA_18637</name>
</gene>
<feature type="non-terminal residue" evidence="1">
    <location>
        <position position="1"/>
    </location>
</feature>
<dbReference type="EMBL" id="AJWY01012792">
    <property type="protein sequence ID" value="EKC48949.1"/>
    <property type="molecule type" value="Genomic_DNA"/>
</dbReference>
<organism evidence="1">
    <name type="scientific">human gut metagenome</name>
    <dbReference type="NCBI Taxonomy" id="408170"/>
    <lineage>
        <taxon>unclassified sequences</taxon>
        <taxon>metagenomes</taxon>
        <taxon>organismal metagenomes</taxon>
    </lineage>
</organism>
<name>K1S0T9_9ZZZZ</name>